<accession>A0A220S346</accession>
<name>A0A220S346_9NEIS</name>
<proteinExistence type="predicted"/>
<dbReference type="RefSeq" id="WP_089036614.1">
    <property type="nucleotide sequence ID" value="NZ_CP022278.1"/>
</dbReference>
<dbReference type="OrthoDB" id="8611992at2"/>
<dbReference type="KEGG" id="nei:BG910_09415"/>
<gene>
    <name evidence="1" type="ORF">BG910_09415</name>
</gene>
<organism evidence="1 2">
    <name type="scientific">Neisseria chenwenguii</name>
    <dbReference type="NCBI Taxonomy" id="1853278"/>
    <lineage>
        <taxon>Bacteria</taxon>
        <taxon>Pseudomonadati</taxon>
        <taxon>Pseudomonadota</taxon>
        <taxon>Betaproteobacteria</taxon>
        <taxon>Neisseriales</taxon>
        <taxon>Neisseriaceae</taxon>
        <taxon>Neisseria</taxon>
    </lineage>
</organism>
<dbReference type="EMBL" id="CP022278">
    <property type="protein sequence ID" value="ASK27919.1"/>
    <property type="molecule type" value="Genomic_DNA"/>
</dbReference>
<evidence type="ECO:0000313" key="1">
    <source>
        <dbReference type="EMBL" id="ASK27919.1"/>
    </source>
</evidence>
<reference evidence="1 2" key="1">
    <citation type="submission" date="2017-06" db="EMBL/GenBank/DDBJ databases">
        <title>Neisseria chenwenguii sp. nov., isolated from the intestinal contents of Tibetan Plateau Pika in Yushu, Qinghai Province, China.</title>
        <authorList>
            <person name="Zhang G."/>
        </authorList>
    </citation>
    <scope>NUCLEOTIDE SEQUENCE [LARGE SCALE GENOMIC DNA]</scope>
    <source>
        <strain evidence="1 2">10023</strain>
    </source>
</reference>
<evidence type="ECO:0000313" key="2">
    <source>
        <dbReference type="Proteomes" id="UP000198238"/>
    </source>
</evidence>
<sequence length="66" mass="7473">MTDTLKQTTQIIRTVKNERTDEERLQGWQETCLAKGLSGEFAIASQIGEQAVTEEQIKMVSELFGR</sequence>
<dbReference type="AlphaFoldDB" id="A0A220S346"/>
<protein>
    <submittedName>
        <fullName evidence="1">Uncharacterized protein</fullName>
    </submittedName>
</protein>
<keyword evidence="2" id="KW-1185">Reference proteome</keyword>
<dbReference type="Proteomes" id="UP000198238">
    <property type="component" value="Chromosome"/>
</dbReference>